<sequence>MPYARPADEVSDWQRDDDLPGIPLDEVVRRVHPTILIGTSGQGGAFTETVVREMAAHTPRPIILPMSNPTDLAEAKPADLLAWTDGKALVATGSPFDPVELNGTTYRIGQANNALIFPGLGLGAIVARATRVTDRMLRAAADAVANQTDVTDPGAPVLPPVRDLRETSFAVAVAVARAAAEDDVARAGTDDIEAAVRAVTWEPVYPPVQAV</sequence>
<proteinExistence type="predicted"/>
<dbReference type="GO" id="GO:0051287">
    <property type="term" value="F:NAD binding"/>
    <property type="evidence" value="ECO:0007669"/>
    <property type="project" value="InterPro"/>
</dbReference>
<dbReference type="GO" id="GO:0004470">
    <property type="term" value="F:malic enzyme activity"/>
    <property type="evidence" value="ECO:0007669"/>
    <property type="project" value="InterPro"/>
</dbReference>
<dbReference type="GO" id="GO:0006108">
    <property type="term" value="P:malate metabolic process"/>
    <property type="evidence" value="ECO:0007669"/>
    <property type="project" value="TreeGrafter"/>
</dbReference>
<comment type="caution">
    <text evidence="3">The sequence shown here is derived from an EMBL/GenBank/DDBJ whole genome shotgun (WGS) entry which is preliminary data.</text>
</comment>
<dbReference type="InterPro" id="IPR001891">
    <property type="entry name" value="Malic_OxRdtase"/>
</dbReference>
<dbReference type="SMART" id="SM00919">
    <property type="entry name" value="Malic_M"/>
    <property type="match status" value="1"/>
</dbReference>
<feature type="binding site" evidence="1">
    <location>
        <position position="112"/>
    </location>
    <ligand>
        <name>(S)-malate</name>
        <dbReference type="ChEBI" id="CHEBI:15589"/>
    </ligand>
</feature>
<evidence type="ECO:0000256" key="1">
    <source>
        <dbReference type="PIRSR" id="PIRSR000106-2"/>
    </source>
</evidence>
<evidence type="ECO:0000313" key="4">
    <source>
        <dbReference type="Proteomes" id="UP000302139"/>
    </source>
</evidence>
<accession>A0A4D4LYS2</accession>
<dbReference type="PANTHER" id="PTHR23406:SF34">
    <property type="entry name" value="NAD-DEPENDENT MALIC ENZYME, MITOCHONDRIAL"/>
    <property type="match status" value="1"/>
</dbReference>
<dbReference type="PANTHER" id="PTHR23406">
    <property type="entry name" value="MALIC ENZYME-RELATED"/>
    <property type="match status" value="1"/>
</dbReference>
<evidence type="ECO:0000259" key="2">
    <source>
        <dbReference type="SMART" id="SM00919"/>
    </source>
</evidence>
<dbReference type="EMBL" id="BJHX01000001">
    <property type="protein sequence ID" value="GDY63858.1"/>
    <property type="molecule type" value="Genomic_DNA"/>
</dbReference>
<organism evidence="3 4">
    <name type="scientific">Streptomyces avermitilis</name>
    <dbReference type="NCBI Taxonomy" id="33903"/>
    <lineage>
        <taxon>Bacteria</taxon>
        <taxon>Bacillati</taxon>
        <taxon>Actinomycetota</taxon>
        <taxon>Actinomycetes</taxon>
        <taxon>Kitasatosporales</taxon>
        <taxon>Streptomycetaceae</taxon>
        <taxon>Streptomyces</taxon>
    </lineage>
</organism>
<dbReference type="Gene3D" id="3.40.50.720">
    <property type="entry name" value="NAD(P)-binding Rossmann-like Domain"/>
    <property type="match status" value="1"/>
</dbReference>
<evidence type="ECO:0000313" key="3">
    <source>
        <dbReference type="EMBL" id="GDY63858.1"/>
    </source>
</evidence>
<dbReference type="SUPFAM" id="SSF51735">
    <property type="entry name" value="NAD(P)-binding Rossmann-fold domains"/>
    <property type="match status" value="1"/>
</dbReference>
<protein>
    <recommendedName>
        <fullName evidence="2">Malic enzyme NAD-binding domain-containing protein</fullName>
    </recommendedName>
</protein>
<dbReference type="PIRSF" id="PIRSF000106">
    <property type="entry name" value="ME"/>
    <property type="match status" value="1"/>
</dbReference>
<dbReference type="GO" id="GO:0016616">
    <property type="term" value="F:oxidoreductase activity, acting on the CH-OH group of donors, NAD or NADP as acceptor"/>
    <property type="evidence" value="ECO:0007669"/>
    <property type="project" value="InterPro"/>
</dbReference>
<dbReference type="InterPro" id="IPR036291">
    <property type="entry name" value="NAD(P)-bd_dom_sf"/>
</dbReference>
<dbReference type="Pfam" id="PF03949">
    <property type="entry name" value="Malic_M"/>
    <property type="match status" value="1"/>
</dbReference>
<gene>
    <name evidence="3" type="ORF">SAV14893_032510</name>
</gene>
<reference evidence="3 4" key="1">
    <citation type="submission" date="2019-04" db="EMBL/GenBank/DDBJ databases">
        <title>Draft genome sequences of Streptomyces avermitilis NBRC 14893.</title>
        <authorList>
            <person name="Komaki H."/>
            <person name="Tamura T."/>
            <person name="Hosoyama A."/>
        </authorList>
    </citation>
    <scope>NUCLEOTIDE SEQUENCE [LARGE SCALE GENOMIC DNA]</scope>
    <source>
        <strain evidence="3 4">NBRC 14893</strain>
    </source>
</reference>
<name>A0A4D4LYS2_STRAX</name>
<dbReference type="AlphaFoldDB" id="A0A4D4LYS2"/>
<dbReference type="GO" id="GO:0005829">
    <property type="term" value="C:cytosol"/>
    <property type="evidence" value="ECO:0007669"/>
    <property type="project" value="TreeGrafter"/>
</dbReference>
<dbReference type="InterPro" id="IPR012302">
    <property type="entry name" value="Malic_NAD-bd"/>
</dbReference>
<dbReference type="Proteomes" id="UP000302139">
    <property type="component" value="Unassembled WGS sequence"/>
</dbReference>
<feature type="domain" description="Malic enzyme NAD-binding" evidence="2">
    <location>
        <begin position="1"/>
        <end position="180"/>
    </location>
</feature>
<feature type="binding site" evidence="1">
    <location>
        <position position="68"/>
    </location>
    <ligand>
        <name>(S)-malate</name>
        <dbReference type="ChEBI" id="CHEBI:15589"/>
    </ligand>
</feature>